<organism evidence="2 3">
    <name type="scientific">Sneathiella litorea</name>
    <dbReference type="NCBI Taxonomy" id="2606216"/>
    <lineage>
        <taxon>Bacteria</taxon>
        <taxon>Pseudomonadati</taxon>
        <taxon>Pseudomonadota</taxon>
        <taxon>Alphaproteobacteria</taxon>
        <taxon>Sneathiellales</taxon>
        <taxon>Sneathiellaceae</taxon>
        <taxon>Sneathiella</taxon>
    </lineage>
</organism>
<dbReference type="EMBL" id="WTUW01000002">
    <property type="protein sequence ID" value="MZR30981.1"/>
    <property type="molecule type" value="Genomic_DNA"/>
</dbReference>
<evidence type="ECO:0000313" key="3">
    <source>
        <dbReference type="Proteomes" id="UP000476030"/>
    </source>
</evidence>
<comment type="caution">
    <text evidence="2">The sequence shown here is derived from an EMBL/GenBank/DDBJ whole genome shotgun (WGS) entry which is preliminary data.</text>
</comment>
<protein>
    <submittedName>
        <fullName evidence="2">Uncharacterized protein</fullName>
    </submittedName>
</protein>
<name>A0A6L8W7A6_9PROT</name>
<evidence type="ECO:0000313" key="2">
    <source>
        <dbReference type="EMBL" id="MZR30981.1"/>
    </source>
</evidence>
<proteinExistence type="predicted"/>
<reference evidence="2 3" key="1">
    <citation type="submission" date="2019-12" db="EMBL/GenBank/DDBJ databases">
        <title>Snethiella sp. nov. sp. isolated from sea sand.</title>
        <authorList>
            <person name="Kim J."/>
            <person name="Jeong S.E."/>
            <person name="Jung H.S."/>
            <person name="Jeon C.O."/>
        </authorList>
    </citation>
    <scope>NUCLEOTIDE SEQUENCE [LARGE SCALE GENOMIC DNA]</scope>
    <source>
        <strain evidence="2 3">DP05</strain>
    </source>
</reference>
<feature type="region of interest" description="Disordered" evidence="1">
    <location>
        <begin position="44"/>
        <end position="63"/>
    </location>
</feature>
<dbReference type="RefSeq" id="WP_161315520.1">
    <property type="nucleotide sequence ID" value="NZ_WTUW01000002.1"/>
</dbReference>
<dbReference type="Proteomes" id="UP000476030">
    <property type="component" value="Unassembled WGS sequence"/>
</dbReference>
<evidence type="ECO:0000256" key="1">
    <source>
        <dbReference type="SAM" id="MobiDB-lite"/>
    </source>
</evidence>
<gene>
    <name evidence="2" type="ORF">GQE98_10080</name>
</gene>
<sequence length="63" mass="7167">MASQSLDKRKRAIAQNLIDTCGLQRAVHAAKQYGWNDIAEEIEGEIERSSQLGRRRTDPPIHH</sequence>
<dbReference type="AlphaFoldDB" id="A0A6L8W7A6"/>
<keyword evidence="3" id="KW-1185">Reference proteome</keyword>
<accession>A0A6L8W7A6</accession>